<dbReference type="PANTHER" id="PTHR30629">
    <property type="entry name" value="PROPHAGE INTEGRASE"/>
    <property type="match status" value="1"/>
</dbReference>
<evidence type="ECO:0000313" key="6">
    <source>
        <dbReference type="EMBL" id="GAA3954258.1"/>
    </source>
</evidence>
<dbReference type="SUPFAM" id="SSF56349">
    <property type="entry name" value="DNA breaking-rejoining enzymes"/>
    <property type="match status" value="1"/>
</dbReference>
<proteinExistence type="inferred from homology"/>
<organism evidence="6 7">
    <name type="scientific">Allohahella marinimesophila</name>
    <dbReference type="NCBI Taxonomy" id="1054972"/>
    <lineage>
        <taxon>Bacteria</taxon>
        <taxon>Pseudomonadati</taxon>
        <taxon>Pseudomonadota</taxon>
        <taxon>Gammaproteobacteria</taxon>
        <taxon>Oceanospirillales</taxon>
        <taxon>Hahellaceae</taxon>
        <taxon>Allohahella</taxon>
    </lineage>
</organism>
<dbReference type="CDD" id="cd00397">
    <property type="entry name" value="DNA_BRE_C"/>
    <property type="match status" value="1"/>
</dbReference>
<evidence type="ECO:0000256" key="2">
    <source>
        <dbReference type="ARBA" id="ARBA00022908"/>
    </source>
</evidence>
<evidence type="ECO:0000256" key="1">
    <source>
        <dbReference type="ARBA" id="ARBA00008857"/>
    </source>
</evidence>
<keyword evidence="3" id="KW-0238">DNA-binding</keyword>
<dbReference type="EMBL" id="BAABBO010000005">
    <property type="protein sequence ID" value="GAA3954258.1"/>
    <property type="molecule type" value="Genomic_DNA"/>
</dbReference>
<keyword evidence="4" id="KW-0233">DNA recombination</keyword>
<evidence type="ECO:0000313" key="7">
    <source>
        <dbReference type="Proteomes" id="UP001501337"/>
    </source>
</evidence>
<evidence type="ECO:0000256" key="3">
    <source>
        <dbReference type="ARBA" id="ARBA00023125"/>
    </source>
</evidence>
<sequence length="420" mass="48107">MAKQNKTVLSDTAVRRVPFQKDDEKPREIYDSSCPGLVLRVTQQTKTFYARYMHAGKRQREKIGIAFVRNGDLGISYATAVERCQTIVEQKSHAGARHGNISTLHYLDNLYKLDRASCTRKSRPVSYDTIRDIKLCLSEKALKGRIRNLSNDDFEDFLRRNAEREKPIKDVSIRKLYYGLNAMLNTMVEAGRIPVNPLKKKSYPKDSGSNVNTYPVDLIPEIVADLLDPEFGKDKKGAKPFGVAGRLILATMMDTGCRPGEIRLNRAKNFRFGADPWFHVPAEICKTNQARDVVITSQAVADALESYIAMIRHRAPDDRLFIQRSGKFVSDSIYRRLWKKVAEKYELTGKAYDWRHTYSTWLYEETSDIRLVSEMIGDSIETASKYYIKKGGVKARKRIRELRAKGLPDIADQVDEHKDR</sequence>
<keyword evidence="7" id="KW-1185">Reference proteome</keyword>
<reference evidence="7" key="1">
    <citation type="journal article" date="2019" name="Int. J. Syst. Evol. Microbiol.">
        <title>The Global Catalogue of Microorganisms (GCM) 10K type strain sequencing project: providing services to taxonomists for standard genome sequencing and annotation.</title>
        <authorList>
            <consortium name="The Broad Institute Genomics Platform"/>
            <consortium name="The Broad Institute Genome Sequencing Center for Infectious Disease"/>
            <person name="Wu L."/>
            <person name="Ma J."/>
        </authorList>
    </citation>
    <scope>NUCLEOTIDE SEQUENCE [LARGE SCALE GENOMIC DNA]</scope>
    <source>
        <strain evidence="7">JCM 17555</strain>
    </source>
</reference>
<gene>
    <name evidence="6" type="ORF">GCM10022278_11250</name>
</gene>
<name>A0ABP7NUG6_9GAMM</name>
<comment type="caution">
    <text evidence="6">The sequence shown here is derived from an EMBL/GenBank/DDBJ whole genome shotgun (WGS) entry which is preliminary data.</text>
</comment>
<accession>A0ABP7NUG6</accession>
<protein>
    <recommendedName>
        <fullName evidence="5">Tyr recombinase domain-containing protein</fullName>
    </recommendedName>
</protein>
<keyword evidence="2" id="KW-0229">DNA integration</keyword>
<dbReference type="InterPro" id="IPR002104">
    <property type="entry name" value="Integrase_catalytic"/>
</dbReference>
<dbReference type="InterPro" id="IPR013762">
    <property type="entry name" value="Integrase-like_cat_sf"/>
</dbReference>
<dbReference type="PROSITE" id="PS51898">
    <property type="entry name" value="TYR_RECOMBINASE"/>
    <property type="match status" value="1"/>
</dbReference>
<dbReference type="InterPro" id="IPR050808">
    <property type="entry name" value="Phage_Integrase"/>
</dbReference>
<dbReference type="Gene3D" id="3.30.160.390">
    <property type="entry name" value="Integrase, DNA-binding domain"/>
    <property type="match status" value="1"/>
</dbReference>
<dbReference type="Gene3D" id="1.10.150.130">
    <property type="match status" value="1"/>
</dbReference>
<dbReference type="InterPro" id="IPR038488">
    <property type="entry name" value="Integrase_DNA-bd_sf"/>
</dbReference>
<comment type="similarity">
    <text evidence="1">Belongs to the 'phage' integrase family.</text>
</comment>
<dbReference type="Gene3D" id="1.10.443.10">
    <property type="entry name" value="Intergrase catalytic core"/>
    <property type="match status" value="1"/>
</dbReference>
<dbReference type="PANTHER" id="PTHR30629:SF2">
    <property type="entry name" value="PROPHAGE INTEGRASE INTS-RELATED"/>
    <property type="match status" value="1"/>
</dbReference>
<dbReference type="InterPro" id="IPR011010">
    <property type="entry name" value="DNA_brk_join_enz"/>
</dbReference>
<evidence type="ECO:0000256" key="4">
    <source>
        <dbReference type="ARBA" id="ARBA00023172"/>
    </source>
</evidence>
<dbReference type="RefSeq" id="WP_344804179.1">
    <property type="nucleotide sequence ID" value="NZ_BAABBO010000005.1"/>
</dbReference>
<dbReference type="Proteomes" id="UP001501337">
    <property type="component" value="Unassembled WGS sequence"/>
</dbReference>
<dbReference type="Pfam" id="PF00589">
    <property type="entry name" value="Phage_integrase"/>
    <property type="match status" value="1"/>
</dbReference>
<dbReference type="InterPro" id="IPR010998">
    <property type="entry name" value="Integrase_recombinase_N"/>
</dbReference>
<feature type="domain" description="Tyr recombinase" evidence="5">
    <location>
        <begin position="213"/>
        <end position="404"/>
    </location>
</feature>
<evidence type="ECO:0000259" key="5">
    <source>
        <dbReference type="PROSITE" id="PS51898"/>
    </source>
</evidence>